<proteinExistence type="predicted"/>
<dbReference type="EMBL" id="JDRX01000050">
    <property type="protein sequence ID" value="KGM99364.1"/>
    <property type="molecule type" value="Genomic_DNA"/>
</dbReference>
<reference evidence="2 3" key="1">
    <citation type="submission" date="2014-01" db="EMBL/GenBank/DDBJ databases">
        <title>Plasmidome dynamics in the species complex Clostridium novyi sensu lato converts strains of independent lineages into distinctly different pathogens.</title>
        <authorList>
            <person name="Skarin H."/>
            <person name="Segerman B."/>
        </authorList>
    </citation>
    <scope>NUCLEOTIDE SEQUENCE [LARGE SCALE GENOMIC DNA]</scope>
    <source>
        <strain evidence="2 3">4570</strain>
    </source>
</reference>
<dbReference type="CDD" id="cd02440">
    <property type="entry name" value="AdoMet_MTases"/>
    <property type="match status" value="1"/>
</dbReference>
<organism evidence="2 3">
    <name type="scientific">Clostridium novyi A str. 4570</name>
    <dbReference type="NCBI Taxonomy" id="1444290"/>
    <lineage>
        <taxon>Bacteria</taxon>
        <taxon>Bacillati</taxon>
        <taxon>Bacillota</taxon>
        <taxon>Clostridia</taxon>
        <taxon>Eubacteriales</taxon>
        <taxon>Clostridiaceae</taxon>
        <taxon>Clostridium</taxon>
    </lineage>
</organism>
<dbReference type="Gene3D" id="3.40.50.150">
    <property type="entry name" value="Vaccinia Virus protein VP39"/>
    <property type="match status" value="1"/>
</dbReference>
<feature type="domain" description="Tellurite resistance methyltransferase TehB-like" evidence="1">
    <location>
        <begin position="16"/>
        <end position="131"/>
    </location>
</feature>
<evidence type="ECO:0000259" key="1">
    <source>
        <dbReference type="Pfam" id="PF03848"/>
    </source>
</evidence>
<evidence type="ECO:0000313" key="3">
    <source>
        <dbReference type="Proteomes" id="UP000030016"/>
    </source>
</evidence>
<dbReference type="SUPFAM" id="SSF53335">
    <property type="entry name" value="S-adenosyl-L-methionine-dependent methyltransferases"/>
    <property type="match status" value="1"/>
</dbReference>
<evidence type="ECO:0000313" key="2">
    <source>
        <dbReference type="EMBL" id="KGM99364.1"/>
    </source>
</evidence>
<dbReference type="InterPro" id="IPR015985">
    <property type="entry name" value="TehB-like_dom"/>
</dbReference>
<protein>
    <submittedName>
        <fullName evidence="2">Tellurite resistance protein TehB</fullName>
    </submittedName>
</protein>
<dbReference type="InterPro" id="IPR029063">
    <property type="entry name" value="SAM-dependent_MTases_sf"/>
</dbReference>
<sequence length="187" mass="22218">MKYMGDSNWWNERFKVRKLNIMDHEKILEEDVKCFPQKGKILDVACGDGRNSIYLARLGYEVLAIDFSKEALTRLNYFIKSECFKIETKLMDLSRDDVFTNLDKFDVIIINHYRLNPKLYTDLMNHINTGGVLWVNGFREVPNDNLSITQSDILKENDFIALDNYKLEDKKLYDIGERKFIRCIWRK</sequence>
<name>A0AA88ZMQ6_CLONO</name>
<accession>A0AA88ZMQ6</accession>
<comment type="caution">
    <text evidence="2">The sequence shown here is derived from an EMBL/GenBank/DDBJ whole genome shotgun (WGS) entry which is preliminary data.</text>
</comment>
<gene>
    <name evidence="2" type="ORF">Z969_10735</name>
</gene>
<dbReference type="Proteomes" id="UP000030016">
    <property type="component" value="Unassembled WGS sequence"/>
</dbReference>
<dbReference type="Pfam" id="PF03848">
    <property type="entry name" value="TehB"/>
    <property type="match status" value="1"/>
</dbReference>
<dbReference type="RefSeq" id="WP_039251117.1">
    <property type="nucleotide sequence ID" value="NZ_JDRX01000050.1"/>
</dbReference>
<dbReference type="AlphaFoldDB" id="A0AA88ZMQ6"/>